<dbReference type="InterPro" id="IPR016024">
    <property type="entry name" value="ARM-type_fold"/>
</dbReference>
<accession>X6NWI4</accession>
<dbReference type="EMBL" id="ASPP01005531">
    <property type="protein sequence ID" value="ETO30336.1"/>
    <property type="molecule type" value="Genomic_DNA"/>
</dbReference>
<dbReference type="InterPro" id="IPR005612">
    <property type="entry name" value="CCAAT-binding_factor"/>
</dbReference>
<feature type="domain" description="Nucleolar complex-associated protein 3 N-terminal" evidence="6">
    <location>
        <begin position="2"/>
        <end position="67"/>
    </location>
</feature>
<dbReference type="GO" id="GO:0005730">
    <property type="term" value="C:nucleolus"/>
    <property type="evidence" value="ECO:0007669"/>
    <property type="project" value="UniProtKB-SubCell"/>
</dbReference>
<evidence type="ECO:0000313" key="7">
    <source>
        <dbReference type="EMBL" id="ETO30336.1"/>
    </source>
</evidence>
<dbReference type="Pfam" id="PF03914">
    <property type="entry name" value="CBF"/>
    <property type="match status" value="1"/>
</dbReference>
<comment type="subcellular location">
    <subcellularLocation>
        <location evidence="1">Nucleus</location>
        <location evidence="1">Nucleolus</location>
    </subcellularLocation>
</comment>
<dbReference type="OrthoDB" id="10263597at2759"/>
<sequence>MLKLLFGLSKDNDIEVVQYAMLSLTRLLSDIMPQYKIGTFAEVSALKKENEQVKQFETVVLKVYRNFLFDLFKQRKKPNAKIQNDLLLADALQNVSVFFWKNVPMLHTYTYCICKIIIIIIVLFYDKQQKWVTYTDLIQHCIPLMNSADEDVRKKICDAMSHVLSQTPISNVTVECVRLITKKIEQRNFDVFPEMIGSLMGLSMKHLEPPDRKDKSEEEEKPTKVNSIAIFNKQEKKLEKLASKDLKELDGDIDKKREYERQKVIIDNLFAVYFYVLKVDVHRTLLPVALEGMSKYCHLINVELLLDLVAVVSEKLANEKDTMSLDCKLHCVITTFRCLGGRGSSVDMDIKEHYSTIYQTLLKVIYPENWTYLRLVFTCLDLMFGRSHHVPIDRTAAFVKRLTTIACHLPPQWSLPALHMARKLIRSDSRLNAMLEHGGGFDQTFDPLAQHPDHANARASCLFELTCTSQSYHPFQKLYSRDLASFKGHNRFNLHKFLLMVLPQCYHSQKKKKKKTGSEVPLGLATAKPIDLFEKYDCSGGNFTPAVKQGKINAYSTAKHPPEMWNSANKTSQIIDWFEFPAKKTKDEVEKKVLMLKGFYPQPQTKTRQLQEAELKIVKNAASHTARVARIEQMNTTLRGTKQQFRELNDFIQTF</sequence>
<dbReference type="OMA" id="PLVETCY"/>
<reference evidence="7 8" key="1">
    <citation type="journal article" date="2013" name="Curr. Biol.">
        <title>The Genome of the Foraminiferan Reticulomyxa filosa.</title>
        <authorList>
            <person name="Glockner G."/>
            <person name="Hulsmann N."/>
            <person name="Schleicher M."/>
            <person name="Noegel A.A."/>
            <person name="Eichinger L."/>
            <person name="Gallinger C."/>
            <person name="Pawlowski J."/>
            <person name="Sierra R."/>
            <person name="Euteneuer U."/>
            <person name="Pillet L."/>
            <person name="Moustafa A."/>
            <person name="Platzer M."/>
            <person name="Groth M."/>
            <person name="Szafranski K."/>
            <person name="Schliwa M."/>
        </authorList>
    </citation>
    <scope>NUCLEOTIDE SEQUENCE [LARGE SCALE GENOMIC DNA]</scope>
</reference>
<protein>
    <submittedName>
        <fullName evidence="7">Nucleolar complex protein</fullName>
    </submittedName>
</protein>
<gene>
    <name evidence="7" type="ORF">RFI_06784</name>
</gene>
<evidence type="ECO:0000313" key="8">
    <source>
        <dbReference type="Proteomes" id="UP000023152"/>
    </source>
</evidence>
<dbReference type="GO" id="GO:0003682">
    <property type="term" value="F:chromatin binding"/>
    <property type="evidence" value="ECO:0007669"/>
    <property type="project" value="TreeGrafter"/>
</dbReference>
<proteinExistence type="inferred from homology"/>
<evidence type="ECO:0000256" key="2">
    <source>
        <dbReference type="ARBA" id="ARBA00007797"/>
    </source>
</evidence>
<evidence type="ECO:0000256" key="3">
    <source>
        <dbReference type="ARBA" id="ARBA00023054"/>
    </source>
</evidence>
<keyword evidence="3" id="KW-0175">Coiled coil</keyword>
<dbReference type="InterPro" id="IPR016903">
    <property type="entry name" value="Nucleolar_cplx-assoc_3"/>
</dbReference>
<name>X6NWI4_RETFI</name>
<comment type="similarity">
    <text evidence="2">Belongs to the CBF/MAK21 family.</text>
</comment>
<feature type="domain" description="CCAAT-binding factor" evidence="5">
    <location>
        <begin position="329"/>
        <end position="474"/>
    </location>
</feature>
<dbReference type="Pfam" id="PF07540">
    <property type="entry name" value="NOC3p"/>
    <property type="match status" value="1"/>
</dbReference>
<keyword evidence="4" id="KW-0539">Nucleus</keyword>
<dbReference type="GO" id="GO:0006270">
    <property type="term" value="P:DNA replication initiation"/>
    <property type="evidence" value="ECO:0007669"/>
    <property type="project" value="TreeGrafter"/>
</dbReference>
<evidence type="ECO:0000259" key="5">
    <source>
        <dbReference type="Pfam" id="PF03914"/>
    </source>
</evidence>
<dbReference type="SUPFAM" id="SSF48371">
    <property type="entry name" value="ARM repeat"/>
    <property type="match status" value="1"/>
</dbReference>
<comment type="caution">
    <text evidence="7">The sequence shown here is derived from an EMBL/GenBank/DDBJ whole genome shotgun (WGS) entry which is preliminary data.</text>
</comment>
<keyword evidence="8" id="KW-1185">Reference proteome</keyword>
<evidence type="ECO:0000259" key="6">
    <source>
        <dbReference type="Pfam" id="PF07540"/>
    </source>
</evidence>
<dbReference type="InterPro" id="IPR011501">
    <property type="entry name" value="Noc3_N"/>
</dbReference>
<dbReference type="PANTHER" id="PTHR14428:SF5">
    <property type="entry name" value="NUCLEOLAR COMPLEX PROTEIN 3 HOMOLOG"/>
    <property type="match status" value="1"/>
</dbReference>
<organism evidence="7 8">
    <name type="scientific">Reticulomyxa filosa</name>
    <dbReference type="NCBI Taxonomy" id="46433"/>
    <lineage>
        <taxon>Eukaryota</taxon>
        <taxon>Sar</taxon>
        <taxon>Rhizaria</taxon>
        <taxon>Retaria</taxon>
        <taxon>Foraminifera</taxon>
        <taxon>Monothalamids</taxon>
        <taxon>Reticulomyxidae</taxon>
        <taxon>Reticulomyxa</taxon>
    </lineage>
</organism>
<dbReference type="AlphaFoldDB" id="X6NWI4"/>
<evidence type="ECO:0000256" key="4">
    <source>
        <dbReference type="ARBA" id="ARBA00023242"/>
    </source>
</evidence>
<dbReference type="Proteomes" id="UP000023152">
    <property type="component" value="Unassembled WGS sequence"/>
</dbReference>
<dbReference type="PANTHER" id="PTHR14428">
    <property type="entry name" value="NUCLEOLAR COMPLEX PROTEIN 3"/>
    <property type="match status" value="1"/>
</dbReference>
<evidence type="ECO:0000256" key="1">
    <source>
        <dbReference type="ARBA" id="ARBA00004604"/>
    </source>
</evidence>